<sequence>MDFVYQALLFLHLLSWAIILGGWIATMKKPGLYRGIPHAALTALLTGLLMVGVAEMGSDADVNHMKIGIKTLVTVVVVVLAFRAKKQGDNAPRGLINTIGGLTVLNIALAIFFAGRHTLG</sequence>
<feature type="transmembrane region" description="Helical" evidence="1">
    <location>
        <begin position="6"/>
        <end position="25"/>
    </location>
</feature>
<dbReference type="STRING" id="471856.Jden_0663"/>
<evidence type="ECO:0000313" key="2">
    <source>
        <dbReference type="EMBL" id="ACV08327.1"/>
    </source>
</evidence>
<keyword evidence="1" id="KW-1133">Transmembrane helix</keyword>
<keyword evidence="1" id="KW-0472">Membrane</keyword>
<dbReference type="Proteomes" id="UP000000628">
    <property type="component" value="Chromosome"/>
</dbReference>
<gene>
    <name evidence="2" type="ordered locus">Jden_0663</name>
</gene>
<evidence type="ECO:0000256" key="1">
    <source>
        <dbReference type="SAM" id="Phobius"/>
    </source>
</evidence>
<dbReference type="AlphaFoldDB" id="C7R1B2"/>
<dbReference type="eggNOG" id="ENOG5032ZIA">
    <property type="taxonomic scope" value="Bacteria"/>
</dbReference>
<dbReference type="EMBL" id="CP001706">
    <property type="protein sequence ID" value="ACV08327.1"/>
    <property type="molecule type" value="Genomic_DNA"/>
</dbReference>
<feature type="transmembrane region" description="Helical" evidence="1">
    <location>
        <begin position="65"/>
        <end position="82"/>
    </location>
</feature>
<protein>
    <recommendedName>
        <fullName evidence="4">Integral membrane protein</fullName>
    </recommendedName>
</protein>
<keyword evidence="3" id="KW-1185">Reference proteome</keyword>
<reference evidence="2 3" key="1">
    <citation type="journal article" date="2009" name="Stand. Genomic Sci.">
        <title>Complete genome sequence of Jonesia denitrificans type strain (Prevot 55134).</title>
        <authorList>
            <person name="Pukall R."/>
            <person name="Gehrich-Schroter G."/>
            <person name="Lapidus A."/>
            <person name="Nolan M."/>
            <person name="Glavina Del Rio T."/>
            <person name="Lucas S."/>
            <person name="Chen F."/>
            <person name="Tice H."/>
            <person name="Pitluck S."/>
            <person name="Cheng J.F."/>
            <person name="Copeland A."/>
            <person name="Saunders E."/>
            <person name="Brettin T."/>
            <person name="Detter J.C."/>
            <person name="Bruce D."/>
            <person name="Goodwin L."/>
            <person name="Pati A."/>
            <person name="Ivanova N."/>
            <person name="Mavromatis K."/>
            <person name="Ovchinnikova G."/>
            <person name="Chen A."/>
            <person name="Palaniappan K."/>
            <person name="Land M."/>
            <person name="Hauser L."/>
            <person name="Chang Y.J."/>
            <person name="Jeffries C.D."/>
            <person name="Chain P."/>
            <person name="Goker M."/>
            <person name="Bristow J."/>
            <person name="Eisen J.A."/>
            <person name="Markowitz V."/>
            <person name="Hugenholtz P."/>
            <person name="Kyrpides N.C."/>
            <person name="Klenk H.P."/>
            <person name="Han C."/>
        </authorList>
    </citation>
    <scope>NUCLEOTIDE SEQUENCE [LARGE SCALE GENOMIC DNA]</scope>
    <source>
        <strain evidence="3">ATCC 14870 / DSM 20603 / BCRC 15368 / CIP 55.134 / JCM 11481 / NBRC 15587 / NCTC 10816 / Prevot 55134</strain>
    </source>
</reference>
<dbReference type="HOGENOM" id="CLU_145468_1_0_11"/>
<dbReference type="OrthoDB" id="3830423at2"/>
<organism evidence="2 3">
    <name type="scientific">Jonesia denitrificans (strain ATCC 14870 / DSM 20603 / BCRC 15368 / CIP 55.134 / JCM 11481 / NBRC 15587 / NCTC 10816 / Prevot 55134)</name>
    <name type="common">Listeria denitrificans</name>
    <dbReference type="NCBI Taxonomy" id="471856"/>
    <lineage>
        <taxon>Bacteria</taxon>
        <taxon>Bacillati</taxon>
        <taxon>Actinomycetota</taxon>
        <taxon>Actinomycetes</taxon>
        <taxon>Micrococcales</taxon>
        <taxon>Jonesiaceae</taxon>
        <taxon>Jonesia</taxon>
    </lineage>
</organism>
<name>C7R1B2_JONDD</name>
<dbReference type="RefSeq" id="WP_015770955.1">
    <property type="nucleotide sequence ID" value="NC_013174.1"/>
</dbReference>
<keyword evidence="1" id="KW-0812">Transmembrane</keyword>
<feature type="transmembrane region" description="Helical" evidence="1">
    <location>
        <begin position="32"/>
        <end position="53"/>
    </location>
</feature>
<dbReference type="KEGG" id="jde:Jden_0663"/>
<evidence type="ECO:0008006" key="4">
    <source>
        <dbReference type="Google" id="ProtNLM"/>
    </source>
</evidence>
<proteinExistence type="predicted"/>
<evidence type="ECO:0000313" key="3">
    <source>
        <dbReference type="Proteomes" id="UP000000628"/>
    </source>
</evidence>
<feature type="transmembrane region" description="Helical" evidence="1">
    <location>
        <begin position="94"/>
        <end position="114"/>
    </location>
</feature>
<accession>C7R1B2</accession>